<dbReference type="RefSeq" id="WP_193194000.1">
    <property type="nucleotide sequence ID" value="NZ_JACZFR010000052.1"/>
</dbReference>
<name>A0ABW1YIF6_9GAMM</name>
<dbReference type="EMBL" id="JBHSVR010000001">
    <property type="protein sequence ID" value="MFC6631785.1"/>
    <property type="molecule type" value="Genomic_DNA"/>
</dbReference>
<comment type="caution">
    <text evidence="1">The sequence shown here is derived from an EMBL/GenBank/DDBJ whole genome shotgun (WGS) entry which is preliminary data.</text>
</comment>
<evidence type="ECO:0000313" key="2">
    <source>
        <dbReference type="Proteomes" id="UP001596425"/>
    </source>
</evidence>
<sequence length="332" mass="35366">MNPVLFVGGTGVVGRQAVKLFRERHPEVPILIGGRDLVKSEDLASKVGNASPVEVDTSKALLGIEKDTSLGAVVMMTPDEGLNGMSLAQDKGIPYLSIGNWLVEVGAEMAHFIRHPQAAPVVLASHWHGGPAVFLAQIAARKMETVHTVLVSAIVDDKDETGPVAIEDMERGAAGGAGVWAFRDGRRVWLAGNEASRIIETLDGRRLKGDAFSPYDVVSLHAATGARDVRFDLASTVSSSRARGGEIATELVVQVEGTSQGKPCLQRATLEFDRGQAMLTGLSTILTLSTALGLEGHLPVPPGLYFPEMILDAEWYLCELVRAGANVDLDRS</sequence>
<reference evidence="2" key="1">
    <citation type="journal article" date="2019" name="Int. J. Syst. Evol. Microbiol.">
        <title>The Global Catalogue of Microorganisms (GCM) 10K type strain sequencing project: providing services to taxonomists for standard genome sequencing and annotation.</title>
        <authorList>
            <consortium name="The Broad Institute Genomics Platform"/>
            <consortium name="The Broad Institute Genome Sequencing Center for Infectious Disease"/>
            <person name="Wu L."/>
            <person name="Ma J."/>
        </authorList>
    </citation>
    <scope>NUCLEOTIDE SEQUENCE [LARGE SCALE GENOMIC DNA]</scope>
    <source>
        <strain evidence="2">CGMCC 1.13718</strain>
    </source>
</reference>
<evidence type="ECO:0008006" key="3">
    <source>
        <dbReference type="Google" id="ProtNLM"/>
    </source>
</evidence>
<protein>
    <recommendedName>
        <fullName evidence="3">Saccharopine dehydrogenase</fullName>
    </recommendedName>
</protein>
<keyword evidence="2" id="KW-1185">Reference proteome</keyword>
<gene>
    <name evidence="1" type="ORF">ACFQBM_00755</name>
</gene>
<evidence type="ECO:0000313" key="1">
    <source>
        <dbReference type="EMBL" id="MFC6631785.1"/>
    </source>
</evidence>
<dbReference type="Gene3D" id="3.40.50.720">
    <property type="entry name" value="NAD(P)-binding Rossmann-like Domain"/>
    <property type="match status" value="1"/>
</dbReference>
<dbReference type="Proteomes" id="UP001596425">
    <property type="component" value="Unassembled WGS sequence"/>
</dbReference>
<organism evidence="1 2">
    <name type="scientific">Microbulbifer taiwanensis</name>
    <dbReference type="NCBI Taxonomy" id="986746"/>
    <lineage>
        <taxon>Bacteria</taxon>
        <taxon>Pseudomonadati</taxon>
        <taxon>Pseudomonadota</taxon>
        <taxon>Gammaproteobacteria</taxon>
        <taxon>Cellvibrionales</taxon>
        <taxon>Microbulbiferaceae</taxon>
        <taxon>Microbulbifer</taxon>
    </lineage>
</organism>
<accession>A0ABW1YIF6</accession>
<proteinExistence type="predicted"/>